<dbReference type="Proteomes" id="UP000249061">
    <property type="component" value="Unassembled WGS sequence"/>
</dbReference>
<evidence type="ECO:0000313" key="3">
    <source>
        <dbReference type="Proteomes" id="UP000249061"/>
    </source>
</evidence>
<name>A0A2W5SV47_9BACT</name>
<evidence type="ECO:0000256" key="1">
    <source>
        <dbReference type="SAM" id="Phobius"/>
    </source>
</evidence>
<organism evidence="2 3">
    <name type="scientific">Archangium gephyra</name>
    <dbReference type="NCBI Taxonomy" id="48"/>
    <lineage>
        <taxon>Bacteria</taxon>
        <taxon>Pseudomonadati</taxon>
        <taxon>Myxococcota</taxon>
        <taxon>Myxococcia</taxon>
        <taxon>Myxococcales</taxon>
        <taxon>Cystobacterineae</taxon>
        <taxon>Archangiaceae</taxon>
        <taxon>Archangium</taxon>
    </lineage>
</organism>
<evidence type="ECO:0008006" key="4">
    <source>
        <dbReference type="Google" id="ProtNLM"/>
    </source>
</evidence>
<comment type="caution">
    <text evidence="2">The sequence shown here is derived from an EMBL/GenBank/DDBJ whole genome shotgun (WGS) entry which is preliminary data.</text>
</comment>
<accession>A0A2W5SV47</accession>
<reference evidence="2 3" key="1">
    <citation type="submission" date="2017-08" db="EMBL/GenBank/DDBJ databases">
        <title>Infants hospitalized years apart are colonized by the same room-sourced microbial strains.</title>
        <authorList>
            <person name="Brooks B."/>
            <person name="Olm M.R."/>
            <person name="Firek B.A."/>
            <person name="Baker R."/>
            <person name="Thomas B.C."/>
            <person name="Morowitz M.J."/>
            <person name="Banfield J.F."/>
        </authorList>
    </citation>
    <scope>NUCLEOTIDE SEQUENCE [LARGE SCALE GENOMIC DNA]</scope>
    <source>
        <strain evidence="2">S2_003_000_R2_14</strain>
    </source>
</reference>
<feature type="transmembrane region" description="Helical" evidence="1">
    <location>
        <begin position="32"/>
        <end position="54"/>
    </location>
</feature>
<evidence type="ECO:0000313" key="2">
    <source>
        <dbReference type="EMBL" id="PZR06672.1"/>
    </source>
</evidence>
<dbReference type="EMBL" id="QFQP01000036">
    <property type="protein sequence ID" value="PZR06672.1"/>
    <property type="molecule type" value="Genomic_DNA"/>
</dbReference>
<sequence length="94" mass="10101">MNAMKNFAHLVVLALWMLAGAAFSLKVLFAGAFIPVLLFWAWFGGYAAVTSFLADKFKSPVGALLSHGAVVLFVSLMPKVMPFSVLRLGIDLLG</sequence>
<keyword evidence="1" id="KW-0472">Membrane</keyword>
<dbReference type="AlphaFoldDB" id="A0A2W5SV47"/>
<protein>
    <recommendedName>
        <fullName evidence="4">DUF1097 domain-containing protein</fullName>
    </recommendedName>
</protein>
<proteinExistence type="predicted"/>
<feature type="transmembrane region" description="Helical" evidence="1">
    <location>
        <begin position="61"/>
        <end position="78"/>
    </location>
</feature>
<gene>
    <name evidence="2" type="ORF">DI536_29585</name>
</gene>
<keyword evidence="1" id="KW-0812">Transmembrane</keyword>
<keyword evidence="1" id="KW-1133">Transmembrane helix</keyword>